<protein>
    <recommendedName>
        <fullName evidence="1">DNA-directed DNA polymerase</fullName>
        <ecNumber evidence="1">2.7.7.7</ecNumber>
    </recommendedName>
</protein>
<feature type="domain" description="Exonuclease" evidence="5">
    <location>
        <begin position="3"/>
        <end position="178"/>
    </location>
</feature>
<dbReference type="PANTHER" id="PTHR30231:SF41">
    <property type="entry name" value="DNA POLYMERASE III SUBUNIT EPSILON"/>
    <property type="match status" value="1"/>
</dbReference>
<keyword evidence="7" id="KW-1185">Reference proteome</keyword>
<dbReference type="Proteomes" id="UP000471381">
    <property type="component" value="Unassembled WGS sequence"/>
</dbReference>
<dbReference type="InterPro" id="IPR006054">
    <property type="entry name" value="DnaQ"/>
</dbReference>
<dbReference type="RefSeq" id="WP_163107799.1">
    <property type="nucleotide sequence ID" value="NZ_JAAAWO010000025.1"/>
</dbReference>
<evidence type="ECO:0000256" key="4">
    <source>
        <dbReference type="ARBA" id="ARBA00049244"/>
    </source>
</evidence>
<dbReference type="Gene3D" id="3.30.420.10">
    <property type="entry name" value="Ribonuclease H-like superfamily/Ribonuclease H"/>
    <property type="match status" value="1"/>
</dbReference>
<dbReference type="PANTHER" id="PTHR30231">
    <property type="entry name" value="DNA POLYMERASE III SUBUNIT EPSILON"/>
    <property type="match status" value="1"/>
</dbReference>
<dbReference type="SMART" id="SM00479">
    <property type="entry name" value="EXOIII"/>
    <property type="match status" value="1"/>
</dbReference>
<dbReference type="GO" id="GO:0045004">
    <property type="term" value="P:DNA replication proofreading"/>
    <property type="evidence" value="ECO:0007669"/>
    <property type="project" value="TreeGrafter"/>
</dbReference>
<evidence type="ECO:0000256" key="3">
    <source>
        <dbReference type="ARBA" id="ARBA00022839"/>
    </source>
</evidence>
<dbReference type="GO" id="GO:0008408">
    <property type="term" value="F:3'-5' exonuclease activity"/>
    <property type="evidence" value="ECO:0007669"/>
    <property type="project" value="TreeGrafter"/>
</dbReference>
<evidence type="ECO:0000313" key="6">
    <source>
        <dbReference type="EMBL" id="NDW17286.1"/>
    </source>
</evidence>
<dbReference type="InterPro" id="IPR036397">
    <property type="entry name" value="RNaseH_sf"/>
</dbReference>
<dbReference type="EMBL" id="JAAAWO010000025">
    <property type="protein sequence ID" value="NDW17286.1"/>
    <property type="molecule type" value="Genomic_DNA"/>
</dbReference>
<dbReference type="GO" id="GO:0005829">
    <property type="term" value="C:cytosol"/>
    <property type="evidence" value="ECO:0007669"/>
    <property type="project" value="TreeGrafter"/>
</dbReference>
<keyword evidence="3" id="KW-0378">Hydrolase</keyword>
<gene>
    <name evidence="6" type="ORF">GTQ48_17380</name>
</gene>
<keyword evidence="3" id="KW-0269">Exonuclease</keyword>
<reference evidence="6 7" key="1">
    <citation type="submission" date="2020-01" db="EMBL/GenBank/DDBJ databases">
        <title>Genomes of bacteria type strains.</title>
        <authorList>
            <person name="Chen J."/>
            <person name="Zhu S."/>
            <person name="Yang J."/>
        </authorList>
    </citation>
    <scope>NUCLEOTIDE SEQUENCE [LARGE SCALE GENOMIC DNA]</scope>
    <source>
        <strain evidence="6 7">LMG 24078</strain>
    </source>
</reference>
<dbReference type="Pfam" id="PF00929">
    <property type="entry name" value="RNase_T"/>
    <property type="match status" value="1"/>
</dbReference>
<evidence type="ECO:0000259" key="5">
    <source>
        <dbReference type="SMART" id="SM00479"/>
    </source>
</evidence>
<dbReference type="SUPFAM" id="SSF53098">
    <property type="entry name" value="Ribonuclease H-like"/>
    <property type="match status" value="1"/>
</dbReference>
<organism evidence="6 7">
    <name type="scientific">Alteromonas genovensis</name>
    <dbReference type="NCBI Taxonomy" id="471225"/>
    <lineage>
        <taxon>Bacteria</taxon>
        <taxon>Pseudomonadati</taxon>
        <taxon>Pseudomonadota</taxon>
        <taxon>Gammaproteobacteria</taxon>
        <taxon>Alteromonadales</taxon>
        <taxon>Alteromonadaceae</taxon>
        <taxon>Alteromonas/Salinimonas group</taxon>
        <taxon>Alteromonas</taxon>
    </lineage>
</organism>
<accession>A0A6N9TN60</accession>
<comment type="caution">
    <text evidence="6">The sequence shown here is derived from an EMBL/GenBank/DDBJ whole genome shotgun (WGS) entry which is preliminary data.</text>
</comment>
<dbReference type="InterPro" id="IPR013520">
    <property type="entry name" value="Ribonucl_H"/>
</dbReference>
<dbReference type="GO" id="GO:0003887">
    <property type="term" value="F:DNA-directed DNA polymerase activity"/>
    <property type="evidence" value="ECO:0007669"/>
    <property type="project" value="UniProtKB-EC"/>
</dbReference>
<dbReference type="InterPro" id="IPR012337">
    <property type="entry name" value="RNaseH-like_sf"/>
</dbReference>
<name>A0A6N9TN60_9ALTE</name>
<dbReference type="EC" id="2.7.7.7" evidence="1"/>
<keyword evidence="2" id="KW-0540">Nuclease</keyword>
<proteinExistence type="predicted"/>
<dbReference type="NCBIfam" id="TIGR00573">
    <property type="entry name" value="dnaq"/>
    <property type="match status" value="1"/>
</dbReference>
<dbReference type="AlphaFoldDB" id="A0A6N9TN60"/>
<sequence>MDRVVIIDTETTGLSPHKGNHRIINLAAVEIIDGDITGSIFHYFINPEGKKSTSEAHAVHQIEDSFLLDKPSFCQIAEEFLEFIDGARLSFYHSEFDTDFLQAEIDRCGLDIVFKRDYDVSCLMKDFAKRENDGRYVKLDNACIRYGIDITERKTHGAAIDAFITAELYIKFHYSGDKPLSKTPHQNERDEPTAFPIPRAYKDPITGKAIQLNYCKNPNCRNYGVVALNPKRKEDGSLMRGLGNDYRFTKTKIGRVLTCTICGTSTKLINNKAFVEESNRQKQIFSNKEICCPDKKLETSRRRTRPCRNATVNWLDKPKRYTLRGTVPSTVESLKHREAQRLECNACHNPFNIPLNAEYGQKRADINAILFGMLVNKGIVNRMEEILGVPITLIYHRIEFFFNQCVEFDRWHIQNNIQALRGKTLEVSMDRQHYLSNWSDKRDSRPTKLVNTSTVDNKTRFVFASTVNFDTTSDWEVIKRDISRCSDLKKPEHKRRYGQYVLSHKEVETDDVDDVLALKAPSKNLLVQQTYSLMAHLEQMKQYINEARYTRLFADADEGFELGIGLVMKEQIATNKFYPVLVKAERNNASQMQDKRAWSEQVLLKHGITMSDIKKAKLDREKLAQISQQYWAAEMHKRAIESGSAKSEWLVHPFPKSRHSVQVKPLVGFHGAVSVSQLLSENLLDVSTYGVDNYFQMIRRRINMFERPITSATNSKRWNGYASYNPKWAVMIIEMLRVYNNYVLTDEKSLRNKGLRQEPTTPAQKLGIADKKYTINDILDFTVASKIKNLQQGNQ</sequence>
<evidence type="ECO:0000256" key="2">
    <source>
        <dbReference type="ARBA" id="ARBA00022722"/>
    </source>
</evidence>
<comment type="catalytic activity">
    <reaction evidence="4">
        <text>DNA(n) + a 2'-deoxyribonucleoside 5'-triphosphate = DNA(n+1) + diphosphate</text>
        <dbReference type="Rhea" id="RHEA:22508"/>
        <dbReference type="Rhea" id="RHEA-COMP:17339"/>
        <dbReference type="Rhea" id="RHEA-COMP:17340"/>
        <dbReference type="ChEBI" id="CHEBI:33019"/>
        <dbReference type="ChEBI" id="CHEBI:61560"/>
        <dbReference type="ChEBI" id="CHEBI:173112"/>
        <dbReference type="EC" id="2.7.7.7"/>
    </reaction>
</comment>
<evidence type="ECO:0000256" key="1">
    <source>
        <dbReference type="ARBA" id="ARBA00012417"/>
    </source>
</evidence>
<dbReference type="GO" id="GO:0003677">
    <property type="term" value="F:DNA binding"/>
    <property type="evidence" value="ECO:0007669"/>
    <property type="project" value="InterPro"/>
</dbReference>
<evidence type="ECO:0000313" key="7">
    <source>
        <dbReference type="Proteomes" id="UP000471381"/>
    </source>
</evidence>